<evidence type="ECO:0000313" key="6">
    <source>
        <dbReference type="Proteomes" id="UP000292958"/>
    </source>
</evidence>
<dbReference type="PROSITE" id="PS50932">
    <property type="entry name" value="HTH_LACI_2"/>
    <property type="match status" value="1"/>
</dbReference>
<dbReference type="Pfam" id="PF00356">
    <property type="entry name" value="LacI"/>
    <property type="match status" value="1"/>
</dbReference>
<dbReference type="Pfam" id="PF13377">
    <property type="entry name" value="Peripla_BP_3"/>
    <property type="match status" value="1"/>
</dbReference>
<dbReference type="AlphaFoldDB" id="A0A4Q7YUS2"/>
<keyword evidence="1" id="KW-0805">Transcription regulation</keyword>
<dbReference type="RefSeq" id="WP_130418763.1">
    <property type="nucleotide sequence ID" value="NZ_SHKW01000001.1"/>
</dbReference>
<sequence length="368" mass="40402">MKKASAKQPRNRVERRIDIRTVAEAAKVSVATVSRVMNNVPNVDSALSKRVWEAISKLGYIPNNQARALVSGRSRLFGVIISDITNPFFPELIQGFEEEAVAAGYETLIGSTNYDLRRMEVCVQRMLERKVDGVAVMTFGIEEPLLERLASQKIPMVFIDIAPAKKGFSAIHIDYDNGIYEAVQHLAVLGHRRIGFISGPKGLHSALAREKAFRSAIGSIGLALPDEYIHVGNYTTEGGSEGAERLLLLRKPPTAIVCSNDMTAIGAMHTASRLGLKIPEEISLIGFDDIGIARFMLPPLTTVRMSGREIAISAVRTLMASLKNDDVEKATYEVVKTRLVVRQSTSIPKGSLTGLSRRKTQNKNTEDE</sequence>
<feature type="domain" description="HTH lacI-type" evidence="4">
    <location>
        <begin position="19"/>
        <end position="71"/>
    </location>
</feature>
<reference evidence="5 6" key="1">
    <citation type="submission" date="2019-02" db="EMBL/GenBank/DDBJ databases">
        <title>Genomic Encyclopedia of Archaeal and Bacterial Type Strains, Phase II (KMG-II): from individual species to whole genera.</title>
        <authorList>
            <person name="Goeker M."/>
        </authorList>
    </citation>
    <scope>NUCLEOTIDE SEQUENCE [LARGE SCALE GENOMIC DNA]</scope>
    <source>
        <strain evidence="5 6">DSM 18101</strain>
    </source>
</reference>
<dbReference type="GO" id="GO:0000976">
    <property type="term" value="F:transcription cis-regulatory region binding"/>
    <property type="evidence" value="ECO:0007669"/>
    <property type="project" value="TreeGrafter"/>
</dbReference>
<dbReference type="InterPro" id="IPR000843">
    <property type="entry name" value="HTH_LacI"/>
</dbReference>
<accession>A0A4Q7YUS2</accession>
<dbReference type="Gene3D" id="1.10.260.40">
    <property type="entry name" value="lambda repressor-like DNA-binding domains"/>
    <property type="match status" value="1"/>
</dbReference>
<dbReference type="Proteomes" id="UP000292958">
    <property type="component" value="Unassembled WGS sequence"/>
</dbReference>
<evidence type="ECO:0000256" key="3">
    <source>
        <dbReference type="ARBA" id="ARBA00023163"/>
    </source>
</evidence>
<dbReference type="PANTHER" id="PTHR30146">
    <property type="entry name" value="LACI-RELATED TRANSCRIPTIONAL REPRESSOR"/>
    <property type="match status" value="1"/>
</dbReference>
<name>A0A4Q7YUS2_9BACT</name>
<dbReference type="OrthoDB" id="9796186at2"/>
<dbReference type="InterPro" id="IPR010982">
    <property type="entry name" value="Lambda_DNA-bd_dom_sf"/>
</dbReference>
<protein>
    <submittedName>
        <fullName evidence="5">LacI family transcriptional regulator</fullName>
    </submittedName>
</protein>
<dbReference type="PANTHER" id="PTHR30146:SF109">
    <property type="entry name" value="HTH-TYPE TRANSCRIPTIONAL REGULATOR GALS"/>
    <property type="match status" value="1"/>
</dbReference>
<dbReference type="InterPro" id="IPR046335">
    <property type="entry name" value="LacI/GalR-like_sensor"/>
</dbReference>
<dbReference type="CDD" id="cd01392">
    <property type="entry name" value="HTH_LacI"/>
    <property type="match status" value="1"/>
</dbReference>
<dbReference type="InterPro" id="IPR028082">
    <property type="entry name" value="Peripla_BP_I"/>
</dbReference>
<dbReference type="GO" id="GO:0003700">
    <property type="term" value="F:DNA-binding transcription factor activity"/>
    <property type="evidence" value="ECO:0007669"/>
    <property type="project" value="TreeGrafter"/>
</dbReference>
<dbReference type="CDD" id="cd06267">
    <property type="entry name" value="PBP1_LacI_sugar_binding-like"/>
    <property type="match status" value="1"/>
</dbReference>
<gene>
    <name evidence="5" type="ORF">BDD14_2209</name>
</gene>
<keyword evidence="2" id="KW-0238">DNA-binding</keyword>
<comment type="caution">
    <text evidence="5">The sequence shown here is derived from an EMBL/GenBank/DDBJ whole genome shotgun (WGS) entry which is preliminary data.</text>
</comment>
<dbReference type="Gene3D" id="3.40.50.2300">
    <property type="match status" value="2"/>
</dbReference>
<dbReference type="SUPFAM" id="SSF53822">
    <property type="entry name" value="Periplasmic binding protein-like I"/>
    <property type="match status" value="1"/>
</dbReference>
<keyword evidence="3" id="KW-0804">Transcription</keyword>
<keyword evidence="6" id="KW-1185">Reference proteome</keyword>
<dbReference type="SUPFAM" id="SSF47413">
    <property type="entry name" value="lambda repressor-like DNA-binding domains"/>
    <property type="match status" value="1"/>
</dbReference>
<dbReference type="SMART" id="SM00354">
    <property type="entry name" value="HTH_LACI"/>
    <property type="match status" value="1"/>
</dbReference>
<evidence type="ECO:0000259" key="4">
    <source>
        <dbReference type="PROSITE" id="PS50932"/>
    </source>
</evidence>
<proteinExistence type="predicted"/>
<dbReference type="EMBL" id="SHKW01000001">
    <property type="protein sequence ID" value="RZU40735.1"/>
    <property type="molecule type" value="Genomic_DNA"/>
</dbReference>
<evidence type="ECO:0000256" key="2">
    <source>
        <dbReference type="ARBA" id="ARBA00023125"/>
    </source>
</evidence>
<evidence type="ECO:0000256" key="1">
    <source>
        <dbReference type="ARBA" id="ARBA00023015"/>
    </source>
</evidence>
<organism evidence="5 6">
    <name type="scientific">Edaphobacter modestus</name>
    <dbReference type="NCBI Taxonomy" id="388466"/>
    <lineage>
        <taxon>Bacteria</taxon>
        <taxon>Pseudomonadati</taxon>
        <taxon>Acidobacteriota</taxon>
        <taxon>Terriglobia</taxon>
        <taxon>Terriglobales</taxon>
        <taxon>Acidobacteriaceae</taxon>
        <taxon>Edaphobacter</taxon>
    </lineage>
</organism>
<evidence type="ECO:0000313" key="5">
    <source>
        <dbReference type="EMBL" id="RZU40735.1"/>
    </source>
</evidence>